<reference evidence="2 3" key="1">
    <citation type="submission" date="2016-03" db="EMBL/GenBank/DDBJ databases">
        <title>Fine-scale spatial genetic structure of a fungal parasite of coffee scale insects.</title>
        <authorList>
            <person name="Jackson D."/>
            <person name="Zemenick K.A."/>
            <person name="Malloure B."/>
            <person name="Quandt C.A."/>
            <person name="James T.Y."/>
        </authorList>
    </citation>
    <scope>NUCLEOTIDE SEQUENCE [LARGE SCALE GENOMIC DNA]</scope>
    <source>
        <strain evidence="2 3">UM487</strain>
    </source>
</reference>
<dbReference type="Proteomes" id="UP000243081">
    <property type="component" value="Unassembled WGS sequence"/>
</dbReference>
<organism evidence="2 3">
    <name type="scientific">Cordyceps confragosa</name>
    <name type="common">Lecanicillium lecanii</name>
    <dbReference type="NCBI Taxonomy" id="2714763"/>
    <lineage>
        <taxon>Eukaryota</taxon>
        <taxon>Fungi</taxon>
        <taxon>Dikarya</taxon>
        <taxon>Ascomycota</taxon>
        <taxon>Pezizomycotina</taxon>
        <taxon>Sordariomycetes</taxon>
        <taxon>Hypocreomycetidae</taxon>
        <taxon>Hypocreales</taxon>
        <taxon>Cordycipitaceae</taxon>
        <taxon>Akanthomyces</taxon>
    </lineage>
</organism>
<dbReference type="InterPro" id="IPR000086">
    <property type="entry name" value="NUDIX_hydrolase_dom"/>
</dbReference>
<comment type="caution">
    <text evidence="2">The sequence shown here is derived from an EMBL/GenBank/DDBJ whole genome shotgun (WGS) entry which is preliminary data.</text>
</comment>
<dbReference type="SUPFAM" id="SSF55811">
    <property type="entry name" value="Nudix"/>
    <property type="match status" value="1"/>
</dbReference>
<dbReference type="PANTHER" id="PTHR43736:SF1">
    <property type="entry name" value="DIHYDRONEOPTERIN TRIPHOSPHATE DIPHOSPHATASE"/>
    <property type="match status" value="1"/>
</dbReference>
<dbReference type="Gene3D" id="3.90.79.10">
    <property type="entry name" value="Nucleoside Triphosphate Pyrophosphohydrolase"/>
    <property type="match status" value="1"/>
</dbReference>
<keyword evidence="3" id="KW-1185">Reference proteome</keyword>
<evidence type="ECO:0000313" key="2">
    <source>
        <dbReference type="EMBL" id="OAQ97514.1"/>
    </source>
</evidence>
<dbReference type="InterPro" id="IPR015797">
    <property type="entry name" value="NUDIX_hydrolase-like_dom_sf"/>
</dbReference>
<dbReference type="PROSITE" id="PS51462">
    <property type="entry name" value="NUDIX"/>
    <property type="match status" value="1"/>
</dbReference>
<dbReference type="PANTHER" id="PTHR43736">
    <property type="entry name" value="ADP-RIBOSE PYROPHOSPHATASE"/>
    <property type="match status" value="1"/>
</dbReference>
<proteinExistence type="predicted"/>
<evidence type="ECO:0000313" key="3">
    <source>
        <dbReference type="Proteomes" id="UP000243081"/>
    </source>
</evidence>
<dbReference type="EMBL" id="LUKN01003380">
    <property type="protein sequence ID" value="OAQ97514.1"/>
    <property type="molecule type" value="Genomic_DNA"/>
</dbReference>
<protein>
    <recommendedName>
        <fullName evidence="1">Nudix hydrolase domain-containing protein</fullName>
    </recommendedName>
</protein>
<name>A0A179I5E9_CORDF</name>
<evidence type="ECO:0000259" key="1">
    <source>
        <dbReference type="PROSITE" id="PS51462"/>
    </source>
</evidence>
<feature type="domain" description="Nudix hydrolase" evidence="1">
    <location>
        <begin position="29"/>
        <end position="171"/>
    </location>
</feature>
<gene>
    <name evidence="2" type="ORF">LLEC1_00828</name>
</gene>
<accession>A0A179I5E9</accession>
<dbReference type="OMA" id="PNLWEPA"/>
<sequence>MTHNSQLLFRHSDTLAEFAVSKKAYLAAHPHAPFGYVATSTLAVDLVSGSEPLILLLQRAAGDDDDPNLWEPAGGACEDDDPSILHGAARELREETGLEATFFMAQVGEPHLYTLDDGKKVCQFNFLAVPERDRPVTLDPKEHQRYVWATREQVEARKVEEQGIDLEFTREEVWCTVLAGFGWLSENAAPLEMEKGKLTTGNYMM</sequence>
<dbReference type="OrthoDB" id="276276at2759"/>
<dbReference type="CDD" id="cd02883">
    <property type="entry name" value="NUDIX_Hydrolase"/>
    <property type="match status" value="1"/>
</dbReference>
<dbReference type="Pfam" id="PF00293">
    <property type="entry name" value="NUDIX"/>
    <property type="match status" value="1"/>
</dbReference>
<dbReference type="AlphaFoldDB" id="A0A179I5E9"/>